<dbReference type="Pfam" id="PF05721">
    <property type="entry name" value="PhyH"/>
    <property type="match status" value="1"/>
</dbReference>
<feature type="region of interest" description="Disordered" evidence="1">
    <location>
        <begin position="231"/>
        <end position="258"/>
    </location>
</feature>
<name>A0A2Z4ITC9_9ACTN</name>
<dbReference type="AlphaFoldDB" id="A0A2Z4ITC9"/>
<dbReference type="RefSeq" id="WP_112438037.1">
    <property type="nucleotide sequence ID" value="NZ_CP030073.1"/>
</dbReference>
<dbReference type="GO" id="GO:0016706">
    <property type="term" value="F:2-oxoglutarate-dependent dioxygenase activity"/>
    <property type="evidence" value="ECO:0007669"/>
    <property type="project" value="UniProtKB-ARBA"/>
</dbReference>
<evidence type="ECO:0000313" key="3">
    <source>
        <dbReference type="Proteomes" id="UP000249616"/>
    </source>
</evidence>
<accession>A0A2Z4ITC9</accession>
<organism evidence="2 3">
    <name type="scientific">Streptomyces cadmiisoli</name>
    <dbReference type="NCBI Taxonomy" id="2184053"/>
    <lineage>
        <taxon>Bacteria</taxon>
        <taxon>Bacillati</taxon>
        <taxon>Actinomycetota</taxon>
        <taxon>Actinomycetes</taxon>
        <taxon>Kitasatosporales</taxon>
        <taxon>Streptomycetaceae</taxon>
        <taxon>Streptomyces</taxon>
        <taxon>Streptomyces aurantiacus group</taxon>
    </lineage>
</organism>
<feature type="compositionally biased region" description="Basic and acidic residues" evidence="1">
    <location>
        <begin position="246"/>
        <end position="258"/>
    </location>
</feature>
<protein>
    <recommendedName>
        <fullName evidence="4">Phytanoyl-CoA dioxygenase</fullName>
    </recommendedName>
</protein>
<evidence type="ECO:0000313" key="2">
    <source>
        <dbReference type="EMBL" id="AWW35990.1"/>
    </source>
</evidence>
<sequence>MNGLPRLAPREFGDVTRWSSLLRRYGLAVAPAWVTGGRLDLLLEEHRRAFASAVPRDTTAARMPDAQTGQGVGEVAYRPGLSSRALRLTTAAADAFPATQSFLRHSTLAAVAAAHLGEDASVNRFAYLTYDVAHDTPVTQLHYDRKHALKAYVCLTPALPEFGAPAFVPGSHDRCRKIREAHLAAGVPQDRLPITHGHHGHTPQSVTGPAGTLVLFDTDCLHQGGTVSAGNTRRVLRGHSHPAPRTRPDAPDSQDRSQ</sequence>
<dbReference type="EMBL" id="CP030073">
    <property type="protein sequence ID" value="AWW35990.1"/>
    <property type="molecule type" value="Genomic_DNA"/>
</dbReference>
<feature type="compositionally biased region" description="Basic residues" evidence="1">
    <location>
        <begin position="234"/>
        <end position="244"/>
    </location>
</feature>
<gene>
    <name evidence="2" type="ORF">DN051_04445</name>
</gene>
<reference evidence="2 3" key="1">
    <citation type="journal article" date="2019" name="Int. J. Syst. Evol. Microbiol.">
        <title>Streptomyces cadmiisoli sp. nov., a novel actinomycete isolated from cadmium-contaminated soil.</title>
        <authorList>
            <person name="Li K."/>
            <person name="Tang X."/>
            <person name="Zhao J."/>
            <person name="Guo Y."/>
            <person name="Tang Y."/>
            <person name="Gao J."/>
        </authorList>
    </citation>
    <scope>NUCLEOTIDE SEQUENCE [LARGE SCALE GENOMIC DNA]</scope>
    <source>
        <strain evidence="2 3">ZFG47</strain>
    </source>
</reference>
<dbReference type="InterPro" id="IPR008775">
    <property type="entry name" value="Phytyl_CoA_dOase-like"/>
</dbReference>
<dbReference type="Gene3D" id="2.60.120.620">
    <property type="entry name" value="q2cbj1_9rhob like domain"/>
    <property type="match status" value="1"/>
</dbReference>
<dbReference type="SUPFAM" id="SSF51197">
    <property type="entry name" value="Clavaminate synthase-like"/>
    <property type="match status" value="1"/>
</dbReference>
<proteinExistence type="predicted"/>
<dbReference type="Proteomes" id="UP000249616">
    <property type="component" value="Chromosome"/>
</dbReference>
<evidence type="ECO:0008006" key="4">
    <source>
        <dbReference type="Google" id="ProtNLM"/>
    </source>
</evidence>
<dbReference type="KEGG" id="scad:DN051_04445"/>
<evidence type="ECO:0000256" key="1">
    <source>
        <dbReference type="SAM" id="MobiDB-lite"/>
    </source>
</evidence>
<keyword evidence="3" id="KW-1185">Reference proteome</keyword>